<dbReference type="Gene3D" id="3.30.70.270">
    <property type="match status" value="1"/>
</dbReference>
<dbReference type="InterPro" id="IPR050469">
    <property type="entry name" value="Diguanylate_Cyclase"/>
</dbReference>
<keyword evidence="7" id="KW-1185">Reference proteome</keyword>
<dbReference type="Pfam" id="PF00990">
    <property type="entry name" value="GGDEF"/>
    <property type="match status" value="1"/>
</dbReference>
<reference evidence="6 7" key="1">
    <citation type="submission" date="2024-04" db="EMBL/GenBank/DDBJ databases">
        <title>Novel species of the genus Ideonella isolated from streams.</title>
        <authorList>
            <person name="Lu H."/>
        </authorList>
    </citation>
    <scope>NUCLEOTIDE SEQUENCE [LARGE SCALE GENOMIC DNA]</scope>
    <source>
        <strain evidence="6 7">DXS29W</strain>
    </source>
</reference>
<accession>A0ABU9BN49</accession>
<dbReference type="SUPFAM" id="SSF48452">
    <property type="entry name" value="TPR-like"/>
    <property type="match status" value="1"/>
</dbReference>
<dbReference type="InterPro" id="IPR011990">
    <property type="entry name" value="TPR-like_helical_dom_sf"/>
</dbReference>
<evidence type="ECO:0000259" key="5">
    <source>
        <dbReference type="PROSITE" id="PS50887"/>
    </source>
</evidence>
<dbReference type="SUPFAM" id="SSF55073">
    <property type="entry name" value="Nucleotide cyclase"/>
    <property type="match status" value="1"/>
</dbReference>
<feature type="transmembrane region" description="Helical" evidence="3">
    <location>
        <begin position="471"/>
        <end position="488"/>
    </location>
</feature>
<evidence type="ECO:0000256" key="3">
    <source>
        <dbReference type="SAM" id="Phobius"/>
    </source>
</evidence>
<dbReference type="SMART" id="SM00267">
    <property type="entry name" value="GGDEF"/>
    <property type="match status" value="1"/>
</dbReference>
<dbReference type="CDD" id="cd01949">
    <property type="entry name" value="GGDEF"/>
    <property type="match status" value="1"/>
</dbReference>
<dbReference type="InterPro" id="IPR000160">
    <property type="entry name" value="GGDEF_dom"/>
</dbReference>
<organism evidence="6 7">
    <name type="scientific">Ideonella lacteola</name>
    <dbReference type="NCBI Taxonomy" id="2984193"/>
    <lineage>
        <taxon>Bacteria</taxon>
        <taxon>Pseudomonadati</taxon>
        <taxon>Pseudomonadota</taxon>
        <taxon>Betaproteobacteria</taxon>
        <taxon>Burkholderiales</taxon>
        <taxon>Sphaerotilaceae</taxon>
        <taxon>Ideonella</taxon>
    </lineage>
</organism>
<dbReference type="PROSITE" id="PS50887">
    <property type="entry name" value="GGDEF"/>
    <property type="match status" value="1"/>
</dbReference>
<dbReference type="InterPro" id="IPR043128">
    <property type="entry name" value="Rev_trsase/Diguanyl_cyclase"/>
</dbReference>
<evidence type="ECO:0000256" key="4">
    <source>
        <dbReference type="SAM" id="SignalP"/>
    </source>
</evidence>
<evidence type="ECO:0000313" key="7">
    <source>
        <dbReference type="Proteomes" id="UP001371218"/>
    </source>
</evidence>
<dbReference type="Proteomes" id="UP001371218">
    <property type="component" value="Unassembled WGS sequence"/>
</dbReference>
<sequence length="720" mass="78597">MSRLIVVALAAALWACPAWPQAKPAATPASGVVAPSVSAASPNALEAWRGLERLDGAMALSELNDLAGRWVAEGFDQPDLVLQRLDELQKGLSAAPSLAWMRVVERTRGVVAARAGREAIAQEAAGRLSQMADRDSVAAADAAMVRALLDDQLWRTDSATGHALEADADYARACVGKAQRSGACDHRGWWQVIRMLALRADRQGNRLEATRLQQRANELASSAGDDELLAWGLSSQAVLSYRLNEGERSRREMAQAERHAKKDTSGRSQVRVLLNNAVLASVRNDRAGSKPALLEAVRLSRAIGSERLEALVLALLSDEYLQGGQPREALAVVERALPVMRRFNDRRSLPLMLHNGGLARLRLGQLAQGKADLESALQLWEQAKARARIEAALNESADVLASVGDVKAALDNFHRAMKLHEQIDKDTRDAVLGQLKERFRTEAGQRDLELAERENSLKTARLENQSLMQRVWMLASVMLVIAGGVLVVQMRRTRQANMQLRRSEALLKVQSERDPLTGLANRRHFREALAARQEDDRQGFRGGLILLDVDHFKRINDEHGHAVGDAVLVEVAQRLSSCVRAGDVACRWGGEEFLVHTPSRSGEAVEALALRVLGEIGNRPFKLKDGREIAVTMSMAYAAFPLPPHALTLPWEQAVNLVDMGLYAAKAMGRDRAVGVSGTNAHSSDALTRAADDFEHARQDGRLTVKVTARSAIQPNPSPA</sequence>
<dbReference type="GO" id="GO:0052621">
    <property type="term" value="F:diguanylate cyclase activity"/>
    <property type="evidence" value="ECO:0007669"/>
    <property type="project" value="UniProtKB-EC"/>
</dbReference>
<evidence type="ECO:0000256" key="1">
    <source>
        <dbReference type="ARBA" id="ARBA00012528"/>
    </source>
</evidence>
<dbReference type="EMBL" id="JBBUTG010000005">
    <property type="protein sequence ID" value="MEK8031388.1"/>
    <property type="molecule type" value="Genomic_DNA"/>
</dbReference>
<comment type="caution">
    <text evidence="6">The sequence shown here is derived from an EMBL/GenBank/DDBJ whole genome shotgun (WGS) entry which is preliminary data.</text>
</comment>
<dbReference type="Gene3D" id="1.25.40.10">
    <property type="entry name" value="Tetratricopeptide repeat domain"/>
    <property type="match status" value="1"/>
</dbReference>
<evidence type="ECO:0000256" key="2">
    <source>
        <dbReference type="ARBA" id="ARBA00034247"/>
    </source>
</evidence>
<protein>
    <recommendedName>
        <fullName evidence="1">diguanylate cyclase</fullName>
        <ecNumber evidence="1">2.7.7.65</ecNumber>
    </recommendedName>
</protein>
<feature type="signal peptide" evidence="4">
    <location>
        <begin position="1"/>
        <end position="20"/>
    </location>
</feature>
<dbReference type="EC" id="2.7.7.65" evidence="1"/>
<feature type="chain" id="PRO_5045098517" description="diguanylate cyclase" evidence="4">
    <location>
        <begin position="21"/>
        <end position="720"/>
    </location>
</feature>
<evidence type="ECO:0000313" key="6">
    <source>
        <dbReference type="EMBL" id="MEK8031388.1"/>
    </source>
</evidence>
<comment type="catalytic activity">
    <reaction evidence="2">
        <text>2 GTP = 3',3'-c-di-GMP + 2 diphosphate</text>
        <dbReference type="Rhea" id="RHEA:24898"/>
        <dbReference type="ChEBI" id="CHEBI:33019"/>
        <dbReference type="ChEBI" id="CHEBI:37565"/>
        <dbReference type="ChEBI" id="CHEBI:58805"/>
        <dbReference type="EC" id="2.7.7.65"/>
    </reaction>
</comment>
<feature type="domain" description="GGDEF" evidence="5">
    <location>
        <begin position="540"/>
        <end position="678"/>
    </location>
</feature>
<dbReference type="RefSeq" id="WP_341425766.1">
    <property type="nucleotide sequence ID" value="NZ_JBBUTG010000005.1"/>
</dbReference>
<dbReference type="InterPro" id="IPR029787">
    <property type="entry name" value="Nucleotide_cyclase"/>
</dbReference>
<proteinExistence type="predicted"/>
<name>A0ABU9BN49_9BURK</name>
<keyword evidence="6" id="KW-0548">Nucleotidyltransferase</keyword>
<gene>
    <name evidence="6" type="ORF">AACH06_11215</name>
</gene>
<keyword evidence="3" id="KW-0472">Membrane</keyword>
<keyword evidence="6" id="KW-0808">Transferase</keyword>
<dbReference type="PANTHER" id="PTHR45138:SF9">
    <property type="entry name" value="DIGUANYLATE CYCLASE DGCM-RELATED"/>
    <property type="match status" value="1"/>
</dbReference>
<keyword evidence="4" id="KW-0732">Signal</keyword>
<keyword evidence="3" id="KW-0812">Transmembrane</keyword>
<dbReference type="PANTHER" id="PTHR45138">
    <property type="entry name" value="REGULATORY COMPONENTS OF SENSORY TRANSDUCTION SYSTEM"/>
    <property type="match status" value="1"/>
</dbReference>
<dbReference type="NCBIfam" id="TIGR00254">
    <property type="entry name" value="GGDEF"/>
    <property type="match status" value="1"/>
</dbReference>
<keyword evidence="3" id="KW-1133">Transmembrane helix</keyword>